<dbReference type="RefSeq" id="WP_055287687.1">
    <property type="nucleotide sequence ID" value="NZ_CABIXW010000005.1"/>
</dbReference>
<dbReference type="Pfam" id="PF13304">
    <property type="entry name" value="AAA_21"/>
    <property type="match status" value="1"/>
</dbReference>
<sequence length="384" mass="43807">MKLLRITAEGLPLFKEKLDLSFYAQQRVSEEQKNILYPLFSNIYVNSATGFIGINASGKTSVLKVILLALEILNNEPINHIESRDILGNSSQIKLNMFFYSSNTKEVCRLETIIIAQKNKSEGIRYSIGSESLWTKSADEVITRKAMLNFEGREPIMVRSSQEDFLSDDVSIMIARNKKTKDNMRIVNLLKYTNENVLRISEDIPVEVITFLDPTIEKLHFDENDNKILIHLQFRGKEEILLNNPAELNDYLSSGTVKGMIIFTLAKEVLQSGGYIVVDEVENHFNKEIVTTLLRFFMDSKLNRNGGTLIFSTHYPELLDEYERNDGIFITRNRNGITVENLSNILKRNDIKKSDAYQSGFLEGTTPTYEAYMQLKKSIASTLG</sequence>
<evidence type="ECO:0000313" key="4">
    <source>
        <dbReference type="Proteomes" id="UP000095780"/>
    </source>
</evidence>
<organism evidence="2 4">
    <name type="scientific">Lachnospira eligens</name>
    <dbReference type="NCBI Taxonomy" id="39485"/>
    <lineage>
        <taxon>Bacteria</taxon>
        <taxon>Bacillati</taxon>
        <taxon>Bacillota</taxon>
        <taxon>Clostridia</taxon>
        <taxon>Lachnospirales</taxon>
        <taxon>Lachnospiraceae</taxon>
        <taxon>Lachnospira</taxon>
    </lineage>
</organism>
<dbReference type="InterPro" id="IPR027417">
    <property type="entry name" value="P-loop_NTPase"/>
</dbReference>
<dbReference type="GO" id="GO:0005524">
    <property type="term" value="F:ATP binding"/>
    <property type="evidence" value="ECO:0007669"/>
    <property type="project" value="InterPro"/>
</dbReference>
<dbReference type="EMBL" id="CZBV01000005">
    <property type="protein sequence ID" value="CUQ87574.1"/>
    <property type="molecule type" value="Genomic_DNA"/>
</dbReference>
<feature type="domain" description="ATPase AAA-type core" evidence="1">
    <location>
        <begin position="49"/>
        <end position="320"/>
    </location>
</feature>
<dbReference type="Proteomes" id="UP000481964">
    <property type="component" value="Unassembled WGS sequence"/>
</dbReference>
<proteinExistence type="predicted"/>
<dbReference type="GO" id="GO:0016887">
    <property type="term" value="F:ATP hydrolysis activity"/>
    <property type="evidence" value="ECO:0007669"/>
    <property type="project" value="InterPro"/>
</dbReference>
<evidence type="ECO:0000259" key="1">
    <source>
        <dbReference type="Pfam" id="PF13304"/>
    </source>
</evidence>
<dbReference type="Gene3D" id="3.40.50.300">
    <property type="entry name" value="P-loop containing nucleotide triphosphate hydrolases"/>
    <property type="match status" value="1"/>
</dbReference>
<dbReference type="PANTHER" id="PTHR40396:SF1">
    <property type="entry name" value="ATPASE AAA-TYPE CORE DOMAIN-CONTAINING PROTEIN"/>
    <property type="match status" value="1"/>
</dbReference>
<gene>
    <name evidence="2" type="ORF">ERS852492_02071</name>
    <name evidence="3" type="ORF">GKE48_05000</name>
</gene>
<evidence type="ECO:0000313" key="5">
    <source>
        <dbReference type="Proteomes" id="UP000481964"/>
    </source>
</evidence>
<evidence type="ECO:0000313" key="3">
    <source>
        <dbReference type="EMBL" id="MSC56812.1"/>
    </source>
</evidence>
<dbReference type="AlphaFoldDB" id="A0A174ZK80"/>
<accession>A0A174ZK80</accession>
<dbReference type="EMBL" id="WKRD01000003">
    <property type="protein sequence ID" value="MSC56812.1"/>
    <property type="molecule type" value="Genomic_DNA"/>
</dbReference>
<dbReference type="Proteomes" id="UP000095780">
    <property type="component" value="Unassembled WGS sequence"/>
</dbReference>
<reference evidence="3 5" key="2">
    <citation type="journal article" date="2019" name="Nat. Med.">
        <title>A library of human gut bacterial isolates paired with longitudinal multiomics data enables mechanistic microbiome research.</title>
        <authorList>
            <person name="Poyet M."/>
            <person name="Groussin M."/>
            <person name="Gibbons S.M."/>
            <person name="Avila-Pacheco J."/>
            <person name="Jiang X."/>
            <person name="Kearney S.M."/>
            <person name="Perrotta A.R."/>
            <person name="Berdy B."/>
            <person name="Zhao S."/>
            <person name="Lieberman T.D."/>
            <person name="Swanson P.K."/>
            <person name="Smith M."/>
            <person name="Roesemann S."/>
            <person name="Alexander J.E."/>
            <person name="Rich S.A."/>
            <person name="Livny J."/>
            <person name="Vlamakis H."/>
            <person name="Clish C."/>
            <person name="Bullock K."/>
            <person name="Deik A."/>
            <person name="Scott J."/>
            <person name="Pierce K.A."/>
            <person name="Xavier R.J."/>
            <person name="Alm E.J."/>
        </authorList>
    </citation>
    <scope>NUCLEOTIDE SEQUENCE [LARGE SCALE GENOMIC DNA]</scope>
    <source>
        <strain evidence="3 5">BIOML-A1</strain>
    </source>
</reference>
<dbReference type="PANTHER" id="PTHR40396">
    <property type="entry name" value="ATPASE-LIKE PROTEIN"/>
    <property type="match status" value="1"/>
</dbReference>
<dbReference type="InterPro" id="IPR003959">
    <property type="entry name" value="ATPase_AAA_core"/>
</dbReference>
<dbReference type="SUPFAM" id="SSF52540">
    <property type="entry name" value="P-loop containing nucleoside triphosphate hydrolases"/>
    <property type="match status" value="1"/>
</dbReference>
<protein>
    <submittedName>
        <fullName evidence="3">AAA family ATPase</fullName>
    </submittedName>
    <submittedName>
        <fullName evidence="2">Predicted ATPase</fullName>
    </submittedName>
</protein>
<name>A0A174ZK80_9FIRM</name>
<evidence type="ECO:0000313" key="2">
    <source>
        <dbReference type="EMBL" id="CUQ87574.1"/>
    </source>
</evidence>
<reference evidence="2 4" key="1">
    <citation type="submission" date="2015-09" db="EMBL/GenBank/DDBJ databases">
        <authorList>
            <consortium name="Pathogen Informatics"/>
        </authorList>
    </citation>
    <scope>NUCLEOTIDE SEQUENCE [LARGE SCALE GENOMIC DNA]</scope>
    <source>
        <strain evidence="2 4">2789STDY5834878</strain>
    </source>
</reference>